<proteinExistence type="predicted"/>
<dbReference type="EMBL" id="JAPFFF010000015">
    <property type="protein sequence ID" value="KAK8867137.1"/>
    <property type="molecule type" value="Genomic_DNA"/>
</dbReference>
<evidence type="ECO:0000256" key="1">
    <source>
        <dbReference type="ARBA" id="ARBA00022737"/>
    </source>
</evidence>
<keyword evidence="2 3" id="KW-0040">ANK repeat</keyword>
<evidence type="ECO:0000313" key="5">
    <source>
        <dbReference type="EMBL" id="KAK8867137.1"/>
    </source>
</evidence>
<sequence length="162" mass="18866">MDLKDKNDHSILMIALLQRSNFKTLRFLLKYGSNINTTDNNNNTMFHHLLFTKNPGEDVFKFLINKGIDYNIENKDGQFPISIAIEKSHDKLGFELLNMNCKIHDPKSIHEPIVEALKRNSSKWFNELINHGADAMNEKLELYLVSSILIFIIIMFSKRLKE</sequence>
<feature type="transmembrane region" description="Helical" evidence="4">
    <location>
        <begin position="140"/>
        <end position="157"/>
    </location>
</feature>
<name>A0ABR2IQC1_9EUKA</name>
<dbReference type="PANTHER" id="PTHR24198:SF165">
    <property type="entry name" value="ANKYRIN REPEAT-CONTAINING PROTEIN-RELATED"/>
    <property type="match status" value="1"/>
</dbReference>
<dbReference type="SUPFAM" id="SSF48403">
    <property type="entry name" value="Ankyrin repeat"/>
    <property type="match status" value="1"/>
</dbReference>
<dbReference type="Proteomes" id="UP001470230">
    <property type="component" value="Unassembled WGS sequence"/>
</dbReference>
<keyword evidence="4" id="KW-1133">Transmembrane helix</keyword>
<evidence type="ECO:0000256" key="4">
    <source>
        <dbReference type="SAM" id="Phobius"/>
    </source>
</evidence>
<protein>
    <recommendedName>
        <fullName evidence="7">Ankyrin repeat protein</fullName>
    </recommendedName>
</protein>
<dbReference type="PANTHER" id="PTHR24198">
    <property type="entry name" value="ANKYRIN REPEAT AND PROTEIN KINASE DOMAIN-CONTAINING PROTEIN"/>
    <property type="match status" value="1"/>
</dbReference>
<dbReference type="InterPro" id="IPR002110">
    <property type="entry name" value="Ankyrin_rpt"/>
</dbReference>
<keyword evidence="1" id="KW-0677">Repeat</keyword>
<keyword evidence="4" id="KW-0812">Transmembrane</keyword>
<organism evidence="5 6">
    <name type="scientific">Tritrichomonas musculus</name>
    <dbReference type="NCBI Taxonomy" id="1915356"/>
    <lineage>
        <taxon>Eukaryota</taxon>
        <taxon>Metamonada</taxon>
        <taxon>Parabasalia</taxon>
        <taxon>Tritrichomonadida</taxon>
        <taxon>Tritrichomonadidae</taxon>
        <taxon>Tritrichomonas</taxon>
    </lineage>
</organism>
<keyword evidence="4" id="KW-0472">Membrane</keyword>
<accession>A0ABR2IQC1</accession>
<gene>
    <name evidence="5" type="ORF">M9Y10_010111</name>
</gene>
<evidence type="ECO:0000256" key="2">
    <source>
        <dbReference type="ARBA" id="ARBA00023043"/>
    </source>
</evidence>
<reference evidence="5 6" key="1">
    <citation type="submission" date="2024-04" db="EMBL/GenBank/DDBJ databases">
        <title>Tritrichomonas musculus Genome.</title>
        <authorList>
            <person name="Alves-Ferreira E."/>
            <person name="Grigg M."/>
            <person name="Lorenzi H."/>
            <person name="Galac M."/>
        </authorList>
    </citation>
    <scope>NUCLEOTIDE SEQUENCE [LARGE SCALE GENOMIC DNA]</scope>
    <source>
        <strain evidence="5 6">EAF2021</strain>
    </source>
</reference>
<keyword evidence="6" id="KW-1185">Reference proteome</keyword>
<dbReference type="Pfam" id="PF12796">
    <property type="entry name" value="Ank_2"/>
    <property type="match status" value="1"/>
</dbReference>
<evidence type="ECO:0000256" key="3">
    <source>
        <dbReference type="PROSITE-ProRule" id="PRU00023"/>
    </source>
</evidence>
<evidence type="ECO:0000313" key="6">
    <source>
        <dbReference type="Proteomes" id="UP001470230"/>
    </source>
</evidence>
<feature type="repeat" description="ANK" evidence="3">
    <location>
        <begin position="7"/>
        <end position="40"/>
    </location>
</feature>
<evidence type="ECO:0008006" key="7">
    <source>
        <dbReference type="Google" id="ProtNLM"/>
    </source>
</evidence>
<dbReference type="PROSITE" id="PS50088">
    <property type="entry name" value="ANK_REPEAT"/>
    <property type="match status" value="1"/>
</dbReference>
<dbReference type="InterPro" id="IPR036770">
    <property type="entry name" value="Ankyrin_rpt-contain_sf"/>
</dbReference>
<comment type="caution">
    <text evidence="5">The sequence shown here is derived from an EMBL/GenBank/DDBJ whole genome shotgun (WGS) entry which is preliminary data.</text>
</comment>
<dbReference type="Gene3D" id="1.25.40.20">
    <property type="entry name" value="Ankyrin repeat-containing domain"/>
    <property type="match status" value="1"/>
</dbReference>